<organism evidence="7 8">
    <name type="scientific">Pendulispora albinea</name>
    <dbReference type="NCBI Taxonomy" id="2741071"/>
    <lineage>
        <taxon>Bacteria</taxon>
        <taxon>Pseudomonadati</taxon>
        <taxon>Myxococcota</taxon>
        <taxon>Myxococcia</taxon>
        <taxon>Myxococcales</taxon>
        <taxon>Sorangiineae</taxon>
        <taxon>Pendulisporaceae</taxon>
        <taxon>Pendulispora</taxon>
    </lineage>
</organism>
<dbReference type="EMBL" id="CP089984">
    <property type="protein sequence ID" value="WXB17240.1"/>
    <property type="molecule type" value="Genomic_DNA"/>
</dbReference>
<keyword evidence="1" id="KW-0808">Transferase</keyword>
<dbReference type="CDD" id="cd14014">
    <property type="entry name" value="STKc_PknB_like"/>
    <property type="match status" value="1"/>
</dbReference>
<dbReference type="InterPro" id="IPR011990">
    <property type="entry name" value="TPR-like_helical_dom_sf"/>
</dbReference>
<evidence type="ECO:0000256" key="1">
    <source>
        <dbReference type="ARBA" id="ARBA00022679"/>
    </source>
</evidence>
<feature type="domain" description="Protein kinase" evidence="6">
    <location>
        <begin position="71"/>
        <end position="358"/>
    </location>
</feature>
<evidence type="ECO:0000256" key="2">
    <source>
        <dbReference type="ARBA" id="ARBA00022741"/>
    </source>
</evidence>
<dbReference type="InterPro" id="IPR008271">
    <property type="entry name" value="Ser/Thr_kinase_AS"/>
</dbReference>
<dbReference type="GO" id="GO:0016301">
    <property type="term" value="F:kinase activity"/>
    <property type="evidence" value="ECO:0007669"/>
    <property type="project" value="UniProtKB-KW"/>
</dbReference>
<keyword evidence="4" id="KW-0067">ATP-binding</keyword>
<dbReference type="Gene3D" id="3.40.50.10610">
    <property type="entry name" value="ABC-type transport auxiliary lipoprotein component"/>
    <property type="match status" value="1"/>
</dbReference>
<accession>A0ABZ2M2R8</accession>
<keyword evidence="8" id="KW-1185">Reference proteome</keyword>
<keyword evidence="3 7" id="KW-0418">Kinase</keyword>
<dbReference type="PANTHER" id="PTHR43289:SF34">
    <property type="entry name" value="SERINE_THREONINE-PROTEIN KINASE YBDM-RELATED"/>
    <property type="match status" value="1"/>
</dbReference>
<dbReference type="PANTHER" id="PTHR43289">
    <property type="entry name" value="MITOGEN-ACTIVATED PROTEIN KINASE KINASE KINASE 20-RELATED"/>
    <property type="match status" value="1"/>
</dbReference>
<proteinExistence type="predicted"/>
<dbReference type="Gene3D" id="3.30.200.20">
    <property type="entry name" value="Phosphorylase Kinase, domain 1"/>
    <property type="match status" value="1"/>
</dbReference>
<reference evidence="7 8" key="1">
    <citation type="submission" date="2021-12" db="EMBL/GenBank/DDBJ databases">
        <title>Discovery of the Pendulisporaceae a myxobacterial family with distinct sporulation behavior and unique specialized metabolism.</title>
        <authorList>
            <person name="Garcia R."/>
            <person name="Popoff A."/>
            <person name="Bader C.D."/>
            <person name="Loehr J."/>
            <person name="Walesch S."/>
            <person name="Walt C."/>
            <person name="Boldt J."/>
            <person name="Bunk B."/>
            <person name="Haeckl F.J.F.P.J."/>
            <person name="Gunesch A.P."/>
            <person name="Birkelbach J."/>
            <person name="Nuebel U."/>
            <person name="Pietschmann T."/>
            <person name="Bach T."/>
            <person name="Mueller R."/>
        </authorList>
    </citation>
    <scope>NUCLEOTIDE SEQUENCE [LARGE SCALE GENOMIC DNA]</scope>
    <source>
        <strain evidence="7 8">MSr11954</strain>
    </source>
</reference>
<gene>
    <name evidence="7" type="ORF">LZC94_08150</name>
</gene>
<name>A0ABZ2M2R8_9BACT</name>
<dbReference type="InterPro" id="IPR011009">
    <property type="entry name" value="Kinase-like_dom_sf"/>
</dbReference>
<dbReference type="Pfam" id="PF13181">
    <property type="entry name" value="TPR_8"/>
    <property type="match status" value="1"/>
</dbReference>
<keyword evidence="2" id="KW-0547">Nucleotide-binding</keyword>
<dbReference type="SUPFAM" id="SSF56112">
    <property type="entry name" value="Protein kinase-like (PK-like)"/>
    <property type="match status" value="1"/>
</dbReference>
<evidence type="ECO:0000259" key="6">
    <source>
        <dbReference type="PROSITE" id="PS50011"/>
    </source>
</evidence>
<dbReference type="Proteomes" id="UP001370348">
    <property type="component" value="Chromosome"/>
</dbReference>
<dbReference type="InterPro" id="IPR019734">
    <property type="entry name" value="TPR_rpt"/>
</dbReference>
<dbReference type="PROSITE" id="PS00108">
    <property type="entry name" value="PROTEIN_KINASE_ST"/>
    <property type="match status" value="1"/>
</dbReference>
<dbReference type="Gene3D" id="1.25.40.10">
    <property type="entry name" value="Tetratricopeptide repeat domain"/>
    <property type="match status" value="3"/>
</dbReference>
<feature type="compositionally biased region" description="Basic and acidic residues" evidence="5">
    <location>
        <begin position="32"/>
        <end position="43"/>
    </location>
</feature>
<evidence type="ECO:0000313" key="7">
    <source>
        <dbReference type="EMBL" id="WXB17240.1"/>
    </source>
</evidence>
<dbReference type="Pfam" id="PF00069">
    <property type="entry name" value="Pkinase"/>
    <property type="match status" value="1"/>
</dbReference>
<feature type="region of interest" description="Disordered" evidence="5">
    <location>
        <begin position="1"/>
        <end position="43"/>
    </location>
</feature>
<sequence>MSRRDEQQRHRPHGGPELLESPALPSGPAAHTDTERVQPERAQLRSQVRAAERIFRGESTFSADDLVAFRYRIIRLIAKGGMGEVYEAEDLELGERIALKMVRRERAEKLHVFEQLKREIYVARKVTHPNVCRIFDVGFHLVARGWDGREKRTPFFTMELLQGETLAARLKRTGPLDPAEAIPYIHQMIGALGAAHAAGIVHRDFKSANVFLESYPAPVGTSAGQGIRSRVVVTDFGLAKLTVRSNSPEFLRSGTGRLQGTPAYMAPEQIEGGPVSPATDIYALGVVMYEMLTGKRPFPGDASLGAAILRIGQTPPRPRSLRPELDRALEAAVLRCLSRDPAGRFASVQELALALPGRERDRRRWRQLAGPVLAGTTIALLAVNGFLGQDVLRLHAPSEVKEQAPSPSDVPRRRSIAILGFTNLSKRPESNWVATALSEVLATELAAGAAGESLRVSPPGAVARMKTDLALDGPETAGIDALGRVRKYLGCDLVVTGSYVAATENGASWRVQARVQVASTGQVVASATESGRADQMSELFAGVGRQLRAHLGVDPVAMADEGRVRRSLPRKPEAARRYAEGLSELRNLNAVVARERFEQAIALEPDHALSHAQLAEAFRQLGYGRRAMEEAKKAYELSDHLPREETLLVEGRYRDAAFEWDKSVEVYRTLFEFFPNNVEYGLALARAQQNSGRPEDAFATIAKLRELANPNGADLGIDEAEAAMATSVSDFPRAEAAMARAAMVAEMRGAWYSAAGNKQTLADIFAAQGKSERAREARRDAIALYERAGDRVSRADAVFASAREREDDGDFDAALRIYREVRDEQRGSGDTRTQALAAFFEFRVLWKQGRLREARRAAEQYVSIARDTGAPDLAQRLVYVADALVKSGDLDGASAQVEMALEAARAVHNQEVAALVLDIRADILRERGDPAAAMQVRKSALELARRVGSRRAIRWLEFTTAALVFDMGTPEAAERAASEQIASAMRTNSSLLLARAQYLRANALFELGDRERAKEAVDRAKDVTAGDQRMDLTLRARILDARLRTALSPCDARAAIERLEAIAAQAQSLGYFTMELEARLAAGEIELQFGGTAEARARLLALERDAHAKGYAFLARRAANARKKGRIEGM</sequence>
<dbReference type="RefSeq" id="WP_394826870.1">
    <property type="nucleotide sequence ID" value="NZ_CP089984.1"/>
</dbReference>
<evidence type="ECO:0000256" key="5">
    <source>
        <dbReference type="SAM" id="MobiDB-lite"/>
    </source>
</evidence>
<protein>
    <submittedName>
        <fullName evidence="7">Protein kinase</fullName>
    </submittedName>
</protein>
<evidence type="ECO:0000256" key="3">
    <source>
        <dbReference type="ARBA" id="ARBA00022777"/>
    </source>
</evidence>
<dbReference type="SUPFAM" id="SSF48452">
    <property type="entry name" value="TPR-like"/>
    <property type="match status" value="3"/>
</dbReference>
<dbReference type="PROSITE" id="PS50011">
    <property type="entry name" value="PROTEIN_KINASE_DOM"/>
    <property type="match status" value="1"/>
</dbReference>
<evidence type="ECO:0000256" key="4">
    <source>
        <dbReference type="ARBA" id="ARBA00022840"/>
    </source>
</evidence>
<evidence type="ECO:0000313" key="8">
    <source>
        <dbReference type="Proteomes" id="UP001370348"/>
    </source>
</evidence>
<dbReference type="InterPro" id="IPR000719">
    <property type="entry name" value="Prot_kinase_dom"/>
</dbReference>
<dbReference type="Gene3D" id="1.10.510.10">
    <property type="entry name" value="Transferase(Phosphotransferase) domain 1"/>
    <property type="match status" value="1"/>
</dbReference>